<dbReference type="HOGENOM" id="CLU_3074813_0_0_1"/>
<dbReference type="EMBL" id="KI392670">
    <property type="protein sequence ID" value="ERN11808.1"/>
    <property type="molecule type" value="Genomic_DNA"/>
</dbReference>
<organism evidence="1 2">
    <name type="scientific">Amborella trichopoda</name>
    <dbReference type="NCBI Taxonomy" id="13333"/>
    <lineage>
        <taxon>Eukaryota</taxon>
        <taxon>Viridiplantae</taxon>
        <taxon>Streptophyta</taxon>
        <taxon>Embryophyta</taxon>
        <taxon>Tracheophyta</taxon>
        <taxon>Spermatophyta</taxon>
        <taxon>Magnoliopsida</taxon>
        <taxon>Amborellales</taxon>
        <taxon>Amborellaceae</taxon>
        <taxon>Amborella</taxon>
    </lineage>
</organism>
<reference evidence="2" key="1">
    <citation type="journal article" date="2013" name="Science">
        <title>The Amborella genome and the evolution of flowering plants.</title>
        <authorList>
            <consortium name="Amborella Genome Project"/>
        </authorList>
    </citation>
    <scope>NUCLEOTIDE SEQUENCE [LARGE SCALE GENOMIC DNA]</scope>
</reference>
<proteinExistence type="predicted"/>
<gene>
    <name evidence="1" type="ORF">AMTR_s00940p00008730</name>
</gene>
<sequence length="53" mass="5746">VEGPNPHKLKKPLLHKQGLEKHWAVPSRPAGAGGCLECPAPKRATQNLRCPEV</sequence>
<dbReference type="AlphaFoldDB" id="W1PUS1"/>
<protein>
    <submittedName>
        <fullName evidence="1">Uncharacterized protein</fullName>
    </submittedName>
</protein>
<accession>W1PUS1</accession>
<evidence type="ECO:0000313" key="2">
    <source>
        <dbReference type="Proteomes" id="UP000017836"/>
    </source>
</evidence>
<keyword evidence="2" id="KW-1185">Reference proteome</keyword>
<name>W1PUS1_AMBTC</name>
<evidence type="ECO:0000313" key="1">
    <source>
        <dbReference type="EMBL" id="ERN11808.1"/>
    </source>
</evidence>
<dbReference type="Proteomes" id="UP000017836">
    <property type="component" value="Unassembled WGS sequence"/>
</dbReference>
<dbReference type="Gramene" id="ERN11808">
    <property type="protein sequence ID" value="ERN11808"/>
    <property type="gene ID" value="AMTR_s00940p00008730"/>
</dbReference>
<feature type="non-terminal residue" evidence="1">
    <location>
        <position position="1"/>
    </location>
</feature>